<evidence type="ECO:0000256" key="3">
    <source>
        <dbReference type="ARBA" id="ARBA00022895"/>
    </source>
</evidence>
<feature type="domain" description="CST complex subunit Stn1 N-terminal" evidence="4">
    <location>
        <begin position="12"/>
        <end position="234"/>
    </location>
</feature>
<dbReference type="GeneID" id="59234909"/>
<dbReference type="Gene3D" id="2.40.50.1040">
    <property type="match status" value="1"/>
</dbReference>
<dbReference type="OrthoDB" id="77828at2759"/>
<keyword evidence="2" id="KW-0158">Chromosome</keyword>
<organism evidence="6 7">
    <name type="scientific">Zygotorulaspora mrakii</name>
    <name type="common">Zygosaccharomyces mrakii</name>
    <dbReference type="NCBI Taxonomy" id="42260"/>
    <lineage>
        <taxon>Eukaryota</taxon>
        <taxon>Fungi</taxon>
        <taxon>Dikarya</taxon>
        <taxon>Ascomycota</taxon>
        <taxon>Saccharomycotina</taxon>
        <taxon>Saccharomycetes</taxon>
        <taxon>Saccharomycetales</taxon>
        <taxon>Saccharomycetaceae</taxon>
        <taxon>Zygotorulaspora</taxon>
    </lineage>
</organism>
<dbReference type="GO" id="GO:1990879">
    <property type="term" value="C:CST complex"/>
    <property type="evidence" value="ECO:0007669"/>
    <property type="project" value="InterPro"/>
</dbReference>
<dbReference type="RefSeq" id="XP_037142976.1">
    <property type="nucleotide sequence ID" value="XM_037287081.1"/>
</dbReference>
<evidence type="ECO:0000256" key="2">
    <source>
        <dbReference type="ARBA" id="ARBA00022454"/>
    </source>
</evidence>
<evidence type="ECO:0000313" key="6">
    <source>
        <dbReference type="EMBL" id="QLG71248.1"/>
    </source>
</evidence>
<comment type="subcellular location">
    <subcellularLocation>
        <location evidence="1">Chromosome</location>
        <location evidence="1">Telomere</location>
    </subcellularLocation>
</comment>
<evidence type="ECO:0000259" key="5">
    <source>
        <dbReference type="Pfam" id="PF12659"/>
    </source>
</evidence>
<dbReference type="Gene3D" id="3.30.1370.230">
    <property type="entry name" value="Stn1, C-terminal wHTH domain"/>
    <property type="match status" value="1"/>
</dbReference>
<dbReference type="InterPro" id="IPR018856">
    <property type="entry name" value="Stn1_N"/>
</dbReference>
<dbReference type="Pfam" id="PF12659">
    <property type="entry name" value="Stn1_C"/>
    <property type="match status" value="1"/>
</dbReference>
<keyword evidence="3" id="KW-0779">Telomere</keyword>
<dbReference type="KEGG" id="zmk:HG535_0B02870"/>
<evidence type="ECO:0008006" key="8">
    <source>
        <dbReference type="Google" id="ProtNLM"/>
    </source>
</evidence>
<keyword evidence="7" id="KW-1185">Reference proteome</keyword>
<proteinExistence type="predicted"/>
<gene>
    <name evidence="6" type="ORF">HG535_0B02870</name>
</gene>
<reference evidence="6 7" key="1">
    <citation type="submission" date="2020-07" db="EMBL/GenBank/DDBJ databases">
        <title>The yeast mating-type switching endonuclease HO is a domesticated member of an unorthodox homing genetic element family.</title>
        <authorList>
            <person name="Coughlan A.Y."/>
            <person name="Lombardi L."/>
            <person name="Braun-Galleani S."/>
            <person name="Martos A.R."/>
            <person name="Galeote V."/>
            <person name="Bigey F."/>
            <person name="Dequin S."/>
            <person name="Byrne K.P."/>
            <person name="Wolfe K.H."/>
        </authorList>
    </citation>
    <scope>NUCLEOTIDE SEQUENCE [LARGE SCALE GENOMIC DNA]</scope>
    <source>
        <strain evidence="6 7">NRRL Y-6702</strain>
    </source>
</reference>
<sequence>MTSRDHVAYQDGSLSFYVPELFDCGLYYNTSVPMLIKDVYDCIQKSQERCIKFYGNRISRLFWKNHPIERICVFGLVINHQWKELFKSKEEFMLISIDDCSSPRCMEPKILVCKCPKPVFLSCGISGDLSRNKVRVYGTTSFKYLELQVEHLEICNDLTLEIQHWQKAIKMCHQLNIPWQIDAESVQEFYSRQNGNNEQDDFISKLEFHNAKDELLYSSPQDNEVEVTVLASSALVSTGTEYKRSLEIELNMNTSNIMLGSLENCSVEDYSNDKAHLASASFQLTDVAAYNSTQARNTLSRYLIRCGDCKISIVELFKMNPINDYIAKFAEFRFNQKNMASIKPVEQMKSEIFVDLLNKLNNCGLLIFVNQNLINTEPLRSLYDYCTNRLLALIKLKCFSGTIDHEHIKMKLNIPKLSRRAIIDIFKESIKDILEEYPSLLRNWWIEMNSGKFSIVHLEYQNN</sequence>
<dbReference type="InterPro" id="IPR024263">
    <property type="entry name" value="Stn1_C_fungi"/>
</dbReference>
<protein>
    <recommendedName>
        <fullName evidence="8">CST complex subunit Stn1 N-terminal domain-containing protein</fullName>
    </recommendedName>
</protein>
<evidence type="ECO:0000256" key="1">
    <source>
        <dbReference type="ARBA" id="ARBA00004574"/>
    </source>
</evidence>
<name>A0A7H9AXV5_ZYGMR</name>
<dbReference type="InterPro" id="IPR038240">
    <property type="entry name" value="Stn1_C_sf"/>
</dbReference>
<dbReference type="Proteomes" id="UP000509704">
    <property type="component" value="Chromosome 2"/>
</dbReference>
<dbReference type="GO" id="GO:0016233">
    <property type="term" value="P:telomere capping"/>
    <property type="evidence" value="ECO:0007669"/>
    <property type="project" value="InterPro"/>
</dbReference>
<dbReference type="EMBL" id="CP058605">
    <property type="protein sequence ID" value="QLG71248.1"/>
    <property type="molecule type" value="Genomic_DNA"/>
</dbReference>
<dbReference type="Gene3D" id="1.10.10.1080">
    <property type="entry name" value="Stn1, N-terminal wHTH domain"/>
    <property type="match status" value="1"/>
</dbReference>
<evidence type="ECO:0000259" key="4">
    <source>
        <dbReference type="Pfam" id="PF10451"/>
    </source>
</evidence>
<feature type="domain" description="Stn1 C-terminal fungi" evidence="5">
    <location>
        <begin position="301"/>
        <end position="460"/>
    </location>
</feature>
<accession>A0A7H9AXV5</accession>
<dbReference type="AlphaFoldDB" id="A0A7H9AXV5"/>
<evidence type="ECO:0000313" key="7">
    <source>
        <dbReference type="Proteomes" id="UP000509704"/>
    </source>
</evidence>
<dbReference type="Pfam" id="PF10451">
    <property type="entry name" value="Stn1"/>
    <property type="match status" value="1"/>
</dbReference>